<dbReference type="InterPro" id="IPR000008">
    <property type="entry name" value="C2_dom"/>
</dbReference>
<comment type="caution">
    <text evidence="10">The sequence shown here is derived from an EMBL/GenBank/DDBJ whole genome shotgun (WGS) entry which is preliminary data.</text>
</comment>
<dbReference type="InterPro" id="IPR035892">
    <property type="entry name" value="C2_domain_sf"/>
</dbReference>
<keyword evidence="11" id="KW-1185">Reference proteome</keyword>
<dbReference type="Gene3D" id="1.10.357.50">
    <property type="match status" value="1"/>
</dbReference>
<keyword evidence="5" id="KW-0963">Cytoplasm</keyword>
<dbReference type="Gene3D" id="2.60.40.150">
    <property type="entry name" value="C2 domain"/>
    <property type="match status" value="1"/>
</dbReference>
<dbReference type="PROSITE" id="PS50004">
    <property type="entry name" value="C2"/>
    <property type="match status" value="1"/>
</dbReference>
<comment type="similarity">
    <text evidence="3">Belongs to the unc-13 family.</text>
</comment>
<dbReference type="SUPFAM" id="SSF49562">
    <property type="entry name" value="C2 domain (Calcium/lipid-binding domain, CaLB)"/>
    <property type="match status" value="1"/>
</dbReference>
<evidence type="ECO:0000259" key="9">
    <source>
        <dbReference type="PROSITE" id="PS51259"/>
    </source>
</evidence>
<proteinExistence type="inferred from homology"/>
<dbReference type="SMART" id="SM00239">
    <property type="entry name" value="C2"/>
    <property type="match status" value="1"/>
</dbReference>
<evidence type="ECO:0000256" key="6">
    <source>
        <dbReference type="ARBA" id="ARBA00022753"/>
    </source>
</evidence>
<dbReference type="InterPro" id="IPR014772">
    <property type="entry name" value="Munc13_dom-2"/>
</dbReference>
<dbReference type="PANTHER" id="PTHR45999:SF9">
    <property type="entry name" value="BAI1-ASSOCIATED PROTEIN 3"/>
    <property type="match status" value="1"/>
</dbReference>
<dbReference type="GO" id="GO:0006887">
    <property type="term" value="P:exocytosis"/>
    <property type="evidence" value="ECO:0007669"/>
    <property type="project" value="UniProtKB-KW"/>
</dbReference>
<dbReference type="PROSITE" id="PS51259">
    <property type="entry name" value="MHD2"/>
    <property type="match status" value="1"/>
</dbReference>
<dbReference type="PANTHER" id="PTHR45999">
    <property type="entry name" value="UNC-13-4A, ISOFORM B"/>
    <property type="match status" value="1"/>
</dbReference>
<dbReference type="Pfam" id="PF00168">
    <property type="entry name" value="C2"/>
    <property type="match status" value="1"/>
</dbReference>
<dbReference type="CDD" id="cd04009">
    <property type="entry name" value="C2B_Munc13-like"/>
    <property type="match status" value="1"/>
</dbReference>
<dbReference type="PRINTS" id="PR00360">
    <property type="entry name" value="C2DOMAIN"/>
</dbReference>
<sequence length="468" mass="53340">MRHSSSHIDVCHIVEQMTVFWERIDIIDTSLKIEFTKQLVDTLCEIVTVYTQKIISNLESEGFTAEIQIFIPSQLLQMLCAAINNCEQVRRSLMIHEKLHLDDLGLAYEREGITTGSPMWKAEIESRLEQCDAKICQEIDRIIGLLTRRLLPQMKKHVFHLAWSPAAHPVEDSLKPLTDMLDIELSAVHKNLLHKNFLRIMSSQVATVVNLLRECVDENPGMEPPFYHRLFESWHVLVDFFHAGGKGLSMEALETNPEHVKLVKILSMNQTPTEQLIEKYYKDLLKQQALADHEFGNEVSECKYGILNVRAYYNANAQNLVLDVIGAKQIIALDSNGLSDPFVVIELIPKFRYPNVPVVKTKVVSKSLNPIFDETFEFQIPPNPPPTAMLHFTVMDHDYLRSNDFAGEAFLELVDVPGFGITGGNTLRQFNLILIQPVSNTKDILDVLNSRKDDKDAIEFLRSINTAY</sequence>
<evidence type="ECO:0000256" key="4">
    <source>
        <dbReference type="ARBA" id="ARBA00022483"/>
    </source>
</evidence>
<dbReference type="AlphaFoldDB" id="A0A8S1EMB7"/>
<evidence type="ECO:0000313" key="11">
    <source>
        <dbReference type="Proteomes" id="UP000494206"/>
    </source>
</evidence>
<evidence type="ECO:0000256" key="2">
    <source>
        <dbReference type="ARBA" id="ARBA00004603"/>
    </source>
</evidence>
<evidence type="ECO:0000256" key="3">
    <source>
        <dbReference type="ARBA" id="ARBA00005823"/>
    </source>
</evidence>
<evidence type="ECO:0000259" key="8">
    <source>
        <dbReference type="PROSITE" id="PS51258"/>
    </source>
</evidence>
<accession>A0A8S1EMB7</accession>
<feature type="domain" description="MHD1" evidence="8">
    <location>
        <begin position="1"/>
        <end position="54"/>
    </location>
</feature>
<reference evidence="10 11" key="1">
    <citation type="submission" date="2020-04" db="EMBL/GenBank/DDBJ databases">
        <authorList>
            <person name="Laetsch R D."/>
            <person name="Stevens L."/>
            <person name="Kumar S."/>
            <person name="Blaxter L. M."/>
        </authorList>
    </citation>
    <scope>NUCLEOTIDE SEQUENCE [LARGE SCALE GENOMIC DNA]</scope>
</reference>
<organism evidence="10 11">
    <name type="scientific">Caenorhabditis bovis</name>
    <dbReference type="NCBI Taxonomy" id="2654633"/>
    <lineage>
        <taxon>Eukaryota</taxon>
        <taxon>Metazoa</taxon>
        <taxon>Ecdysozoa</taxon>
        <taxon>Nematoda</taxon>
        <taxon>Chromadorea</taxon>
        <taxon>Rhabditida</taxon>
        <taxon>Rhabditina</taxon>
        <taxon>Rhabditomorpha</taxon>
        <taxon>Rhabditoidea</taxon>
        <taxon>Rhabditidae</taxon>
        <taxon>Peloderinae</taxon>
        <taxon>Caenorhabditis</taxon>
    </lineage>
</organism>
<keyword evidence="6" id="KW-0967">Endosome</keyword>
<gene>
    <name evidence="10" type="ORF">CBOVIS_LOCUS3412</name>
</gene>
<dbReference type="InterPro" id="IPR014770">
    <property type="entry name" value="Munc13_1"/>
</dbReference>
<dbReference type="OrthoDB" id="7976202at2759"/>
<protein>
    <recommendedName>
        <fullName evidence="12">C2 domain-containing protein</fullName>
    </recommendedName>
</protein>
<dbReference type="InterPro" id="IPR052095">
    <property type="entry name" value="UNC-13_domain"/>
</dbReference>
<evidence type="ECO:0000259" key="7">
    <source>
        <dbReference type="PROSITE" id="PS50004"/>
    </source>
</evidence>
<feature type="domain" description="MHD2" evidence="9">
    <location>
        <begin position="171"/>
        <end position="280"/>
    </location>
</feature>
<name>A0A8S1EMB7_9PELO</name>
<evidence type="ECO:0000256" key="5">
    <source>
        <dbReference type="ARBA" id="ARBA00022490"/>
    </source>
</evidence>
<comment type="subcellular location">
    <subcellularLocation>
        <location evidence="1">Cytoplasm</location>
    </subcellularLocation>
    <subcellularLocation>
        <location evidence="2">Late endosome</location>
    </subcellularLocation>
</comment>
<evidence type="ECO:0000256" key="1">
    <source>
        <dbReference type="ARBA" id="ARBA00004496"/>
    </source>
</evidence>
<keyword evidence="4" id="KW-0268">Exocytosis</keyword>
<evidence type="ECO:0000313" key="10">
    <source>
        <dbReference type="EMBL" id="CAB3400481.1"/>
    </source>
</evidence>
<dbReference type="EMBL" id="CADEPM010000002">
    <property type="protein sequence ID" value="CAB3400481.1"/>
    <property type="molecule type" value="Genomic_DNA"/>
</dbReference>
<dbReference type="Proteomes" id="UP000494206">
    <property type="component" value="Unassembled WGS sequence"/>
</dbReference>
<dbReference type="GO" id="GO:0099503">
    <property type="term" value="C:secretory vesicle"/>
    <property type="evidence" value="ECO:0007669"/>
    <property type="project" value="TreeGrafter"/>
</dbReference>
<feature type="domain" description="C2" evidence="7">
    <location>
        <begin position="303"/>
        <end position="426"/>
    </location>
</feature>
<dbReference type="PROSITE" id="PS51258">
    <property type="entry name" value="MHD1"/>
    <property type="match status" value="1"/>
</dbReference>
<evidence type="ECO:0008006" key="12">
    <source>
        <dbReference type="Google" id="ProtNLM"/>
    </source>
</evidence>
<dbReference type="GO" id="GO:0005770">
    <property type="term" value="C:late endosome"/>
    <property type="evidence" value="ECO:0007669"/>
    <property type="project" value="UniProtKB-SubCell"/>
</dbReference>